<dbReference type="STRING" id="564198.BST17_21825"/>
<name>A0A1W9YRV5_MYCBA</name>
<proteinExistence type="predicted"/>
<dbReference type="AlphaFoldDB" id="A0A1W9YRV5"/>
<dbReference type="EMBL" id="MVHJ01000024">
    <property type="protein sequence ID" value="ORA02763.1"/>
    <property type="molecule type" value="Genomic_DNA"/>
</dbReference>
<dbReference type="PANTHER" id="PTHR43265">
    <property type="entry name" value="ESTERASE ESTD"/>
    <property type="match status" value="1"/>
</dbReference>
<keyword evidence="3" id="KW-1185">Reference proteome</keyword>
<evidence type="ECO:0000313" key="2">
    <source>
        <dbReference type="EMBL" id="ORA02763.1"/>
    </source>
</evidence>
<dbReference type="PROSITE" id="PS51257">
    <property type="entry name" value="PROKAR_LIPOPROTEIN"/>
    <property type="match status" value="1"/>
</dbReference>
<dbReference type="PANTHER" id="PTHR43265:SF1">
    <property type="entry name" value="ESTERASE ESTD"/>
    <property type="match status" value="1"/>
</dbReference>
<comment type="caution">
    <text evidence="2">The sequence shown here is derived from an EMBL/GenBank/DDBJ whole genome shotgun (WGS) entry which is preliminary data.</text>
</comment>
<dbReference type="SUPFAM" id="SSF53474">
    <property type="entry name" value="alpha/beta-Hydrolases"/>
    <property type="match status" value="1"/>
</dbReference>
<dbReference type="OrthoDB" id="9809549at2"/>
<dbReference type="InterPro" id="IPR053145">
    <property type="entry name" value="AB_hydrolase_Est10"/>
</dbReference>
<feature type="signal peptide" evidence="1">
    <location>
        <begin position="1"/>
        <end position="24"/>
    </location>
</feature>
<evidence type="ECO:0000313" key="3">
    <source>
        <dbReference type="Proteomes" id="UP000192366"/>
    </source>
</evidence>
<reference evidence="2 3" key="1">
    <citation type="submission" date="2017-02" db="EMBL/GenBank/DDBJ databases">
        <title>The new phylogeny of genus Mycobacterium.</title>
        <authorList>
            <person name="Tortoli E."/>
            <person name="Trovato A."/>
            <person name="Cirillo D.M."/>
        </authorList>
    </citation>
    <scope>NUCLEOTIDE SEQUENCE [LARGE SCALE GENOMIC DNA]</scope>
    <source>
        <strain evidence="2 3">DSM 45578</strain>
    </source>
</reference>
<protein>
    <recommendedName>
        <fullName evidence="4">Alpha/beta hydrolase</fullName>
    </recommendedName>
</protein>
<dbReference type="Proteomes" id="UP000192366">
    <property type="component" value="Unassembled WGS sequence"/>
</dbReference>
<sequence>MKSVVRIMVSLLAVTLLVAGCSSGEPGGQGGQQGWVEDEVSFTDSAGLTIHGTYRHHGDDTGPAALLISESGATDRNGDNAVAGPVGNIRQLAEYLSGKGIASLRYDKVGTGKTGLGPYATNPADVGSAAYTAGARAAVRYLAGRPGTDAERISVYALGEGTVHAMTLADDIEPDAPKIHALGLFQPLPGRYLDIVSARVRTDVAAARTAGAKTPEQAQQTLDAWNAAVDEARTRGTAPAQLPDGLGAILNPGNVKAVVEADSIDPLALAAKVPTATRVLVTCSDSDGQAPCASVRPLVDALRRTALTVVELDGVNHVLRDDPTDNVANYAKQDPLSPQLIAALDTFVSR</sequence>
<dbReference type="GO" id="GO:0052689">
    <property type="term" value="F:carboxylic ester hydrolase activity"/>
    <property type="evidence" value="ECO:0007669"/>
    <property type="project" value="TreeGrafter"/>
</dbReference>
<evidence type="ECO:0008006" key="4">
    <source>
        <dbReference type="Google" id="ProtNLM"/>
    </source>
</evidence>
<dbReference type="InterPro" id="IPR029058">
    <property type="entry name" value="AB_hydrolase_fold"/>
</dbReference>
<accession>A0A1W9YRV5</accession>
<dbReference type="Gene3D" id="3.40.50.1820">
    <property type="entry name" value="alpha/beta hydrolase"/>
    <property type="match status" value="1"/>
</dbReference>
<gene>
    <name evidence="2" type="ORF">BST17_21825</name>
</gene>
<evidence type="ECO:0000256" key="1">
    <source>
        <dbReference type="SAM" id="SignalP"/>
    </source>
</evidence>
<keyword evidence="1" id="KW-0732">Signal</keyword>
<organism evidence="2 3">
    <name type="scientific">Mycolicibacterium bacteremicum</name>
    <name type="common">Mycobacterium bacteremicum</name>
    <dbReference type="NCBI Taxonomy" id="564198"/>
    <lineage>
        <taxon>Bacteria</taxon>
        <taxon>Bacillati</taxon>
        <taxon>Actinomycetota</taxon>
        <taxon>Actinomycetes</taxon>
        <taxon>Mycobacteriales</taxon>
        <taxon>Mycobacteriaceae</taxon>
        <taxon>Mycolicibacterium</taxon>
    </lineage>
</organism>
<feature type="chain" id="PRO_5012393949" description="Alpha/beta hydrolase" evidence="1">
    <location>
        <begin position="25"/>
        <end position="350"/>
    </location>
</feature>